<dbReference type="GO" id="GO:0016787">
    <property type="term" value="F:hydrolase activity"/>
    <property type="evidence" value="ECO:0007669"/>
    <property type="project" value="UniProtKB-KW"/>
</dbReference>
<dbReference type="Proteomes" id="UP000295444">
    <property type="component" value="Unassembled WGS sequence"/>
</dbReference>
<feature type="domain" description="Nudix hydrolase" evidence="5">
    <location>
        <begin position="7"/>
        <end position="134"/>
    </location>
</feature>
<evidence type="ECO:0000259" key="5">
    <source>
        <dbReference type="PROSITE" id="PS51462"/>
    </source>
</evidence>
<organism evidence="6 7">
    <name type="scientific">Labedaea rhizosphaerae</name>
    <dbReference type="NCBI Taxonomy" id="598644"/>
    <lineage>
        <taxon>Bacteria</taxon>
        <taxon>Bacillati</taxon>
        <taxon>Actinomycetota</taxon>
        <taxon>Actinomycetes</taxon>
        <taxon>Pseudonocardiales</taxon>
        <taxon>Pseudonocardiaceae</taxon>
        <taxon>Labedaea</taxon>
    </lineage>
</organism>
<comment type="similarity">
    <text evidence="2 4">Belongs to the Nudix hydrolase family.</text>
</comment>
<evidence type="ECO:0000313" key="7">
    <source>
        <dbReference type="Proteomes" id="UP000295444"/>
    </source>
</evidence>
<dbReference type="InterPro" id="IPR020084">
    <property type="entry name" value="NUDIX_hydrolase_CS"/>
</dbReference>
<dbReference type="CDD" id="cd04673">
    <property type="entry name" value="NUDIX_ADPRase"/>
    <property type="match status" value="1"/>
</dbReference>
<dbReference type="EMBL" id="SNXZ01000006">
    <property type="protein sequence ID" value="TDP93857.1"/>
    <property type="molecule type" value="Genomic_DNA"/>
</dbReference>
<dbReference type="PANTHER" id="PTHR43046:SF14">
    <property type="entry name" value="MUTT_NUDIX FAMILY PROTEIN"/>
    <property type="match status" value="1"/>
</dbReference>
<evidence type="ECO:0000256" key="1">
    <source>
        <dbReference type="ARBA" id="ARBA00001946"/>
    </source>
</evidence>
<comment type="caution">
    <text evidence="6">The sequence shown here is derived from an EMBL/GenBank/DDBJ whole genome shotgun (WGS) entry which is preliminary data.</text>
</comment>
<evidence type="ECO:0000313" key="6">
    <source>
        <dbReference type="EMBL" id="TDP93857.1"/>
    </source>
</evidence>
<dbReference type="InterPro" id="IPR015797">
    <property type="entry name" value="NUDIX_hydrolase-like_dom_sf"/>
</dbReference>
<name>A0A4R6S444_LABRH</name>
<dbReference type="Pfam" id="PF00293">
    <property type="entry name" value="NUDIX"/>
    <property type="match status" value="1"/>
</dbReference>
<comment type="cofactor">
    <cofactor evidence="1">
        <name>Mg(2+)</name>
        <dbReference type="ChEBI" id="CHEBI:18420"/>
    </cofactor>
</comment>
<reference evidence="6 7" key="1">
    <citation type="submission" date="2019-03" db="EMBL/GenBank/DDBJ databases">
        <title>Genomic Encyclopedia of Type Strains, Phase IV (KMG-IV): sequencing the most valuable type-strain genomes for metagenomic binning, comparative biology and taxonomic classification.</title>
        <authorList>
            <person name="Goeker M."/>
        </authorList>
    </citation>
    <scope>NUCLEOTIDE SEQUENCE [LARGE SCALE GENOMIC DNA]</scope>
    <source>
        <strain evidence="6 7">DSM 45361</strain>
    </source>
</reference>
<dbReference type="OrthoDB" id="9804442at2"/>
<evidence type="ECO:0000256" key="4">
    <source>
        <dbReference type="RuleBase" id="RU003476"/>
    </source>
</evidence>
<dbReference type="AlphaFoldDB" id="A0A4R6S444"/>
<dbReference type="PROSITE" id="PS00893">
    <property type="entry name" value="NUDIX_BOX"/>
    <property type="match status" value="1"/>
</dbReference>
<dbReference type="PROSITE" id="PS51462">
    <property type="entry name" value="NUDIX"/>
    <property type="match status" value="1"/>
</dbReference>
<dbReference type="Gene3D" id="3.90.79.10">
    <property type="entry name" value="Nucleoside Triphosphate Pyrophosphohydrolase"/>
    <property type="match status" value="1"/>
</dbReference>
<accession>A0A4R6S444</accession>
<sequence>MTYPDKPKIRCVGALVYDAQGRLLLVQRANDPGRGRWSLPGGKVEPGETDAEAVVREVREETGLVVTPGRLVGVVARPAPHGVFEIHDYFCEVIGGALAAGDDALDARWTDRVIFAALPLVELLEQTLTEWDALPR</sequence>
<dbReference type="PANTHER" id="PTHR43046">
    <property type="entry name" value="GDP-MANNOSE MANNOSYL HYDROLASE"/>
    <property type="match status" value="1"/>
</dbReference>
<dbReference type="InterPro" id="IPR000086">
    <property type="entry name" value="NUDIX_hydrolase_dom"/>
</dbReference>
<dbReference type="RefSeq" id="WP_133852853.1">
    <property type="nucleotide sequence ID" value="NZ_SNXZ01000006.1"/>
</dbReference>
<dbReference type="PRINTS" id="PR00502">
    <property type="entry name" value="NUDIXFAMILY"/>
</dbReference>
<evidence type="ECO:0000256" key="2">
    <source>
        <dbReference type="ARBA" id="ARBA00005582"/>
    </source>
</evidence>
<protein>
    <submittedName>
        <fullName evidence="6">Mutator protein MutT</fullName>
    </submittedName>
</protein>
<proteinExistence type="inferred from homology"/>
<keyword evidence="7" id="KW-1185">Reference proteome</keyword>
<dbReference type="SUPFAM" id="SSF55811">
    <property type="entry name" value="Nudix"/>
    <property type="match status" value="1"/>
</dbReference>
<gene>
    <name evidence="6" type="ORF">EV186_106251</name>
</gene>
<evidence type="ECO:0000256" key="3">
    <source>
        <dbReference type="ARBA" id="ARBA00022801"/>
    </source>
</evidence>
<keyword evidence="3 4" id="KW-0378">Hydrolase</keyword>
<dbReference type="InterPro" id="IPR020476">
    <property type="entry name" value="Nudix_hydrolase"/>
</dbReference>